<dbReference type="Gene3D" id="3.40.50.300">
    <property type="entry name" value="P-loop containing nucleotide triphosphate hydrolases"/>
    <property type="match status" value="2"/>
</dbReference>
<keyword evidence="1 3" id="KW-0547">Nucleotide-binding</keyword>
<evidence type="ECO:0000313" key="6">
    <source>
        <dbReference type="Proteomes" id="UP001290101"/>
    </source>
</evidence>
<accession>A0ABU5JMI7</accession>
<dbReference type="PANTHER" id="PTHR22683">
    <property type="entry name" value="SPORULATION PROTEIN RELATED"/>
    <property type="match status" value="1"/>
</dbReference>
<organism evidence="5 6">
    <name type="scientific">Micromonospora sicca</name>
    <dbReference type="NCBI Taxonomy" id="2202420"/>
    <lineage>
        <taxon>Bacteria</taxon>
        <taxon>Bacillati</taxon>
        <taxon>Actinomycetota</taxon>
        <taxon>Actinomycetes</taxon>
        <taxon>Micromonosporales</taxon>
        <taxon>Micromonosporaceae</taxon>
        <taxon>Micromonospora</taxon>
    </lineage>
</organism>
<feature type="domain" description="FtsK" evidence="4">
    <location>
        <begin position="546"/>
        <end position="744"/>
    </location>
</feature>
<dbReference type="PANTHER" id="PTHR22683:SF41">
    <property type="entry name" value="DNA TRANSLOCASE FTSK"/>
    <property type="match status" value="1"/>
</dbReference>
<proteinExistence type="predicted"/>
<dbReference type="EMBL" id="JAXOTQ010000049">
    <property type="protein sequence ID" value="MDZ5493579.1"/>
    <property type="molecule type" value="Genomic_DNA"/>
</dbReference>
<evidence type="ECO:0000256" key="1">
    <source>
        <dbReference type="ARBA" id="ARBA00022741"/>
    </source>
</evidence>
<dbReference type="SUPFAM" id="SSF52540">
    <property type="entry name" value="P-loop containing nucleoside triphosphate hydrolases"/>
    <property type="match status" value="1"/>
</dbReference>
<reference evidence="5 6" key="1">
    <citation type="submission" date="2023-12" db="EMBL/GenBank/DDBJ databases">
        <title>Micromonospora sp. nov., isolated from Atacama Desert.</title>
        <authorList>
            <person name="Carro L."/>
            <person name="Golinska P."/>
            <person name="Klenk H.-P."/>
            <person name="Goodfellow M."/>
        </authorList>
    </citation>
    <scope>NUCLEOTIDE SEQUENCE [LARGE SCALE GENOMIC DNA]</scope>
    <source>
        <strain evidence="5 6">4G53</strain>
    </source>
</reference>
<dbReference type="Proteomes" id="UP001290101">
    <property type="component" value="Unassembled WGS sequence"/>
</dbReference>
<feature type="binding site" evidence="3">
    <location>
        <begin position="567"/>
        <end position="574"/>
    </location>
    <ligand>
        <name>ATP</name>
        <dbReference type="ChEBI" id="CHEBI:30616"/>
    </ligand>
</feature>
<dbReference type="RefSeq" id="WP_322443157.1">
    <property type="nucleotide sequence ID" value="NZ_JAXOTQ010000049.1"/>
</dbReference>
<evidence type="ECO:0000313" key="5">
    <source>
        <dbReference type="EMBL" id="MDZ5493579.1"/>
    </source>
</evidence>
<evidence type="ECO:0000259" key="4">
    <source>
        <dbReference type="PROSITE" id="PS50901"/>
    </source>
</evidence>
<protein>
    <submittedName>
        <fullName evidence="5">FtsK/SpoIIIE domain-containing protein</fullName>
    </submittedName>
</protein>
<sequence>MVEAQGDAVDVPSEPQDLVALLLATRAAYQASLLEAAQARKQLDLDLKAVRANAGQDSRAFEPDGSLIARVTEAWAMYGDPDMPAGSLPAPPSSIEEAKEVWRVIAQRCNAELERFRREHDAWANTKAGLFRRPPAEPRLPLSFLVDIESLRQIREALPTVRDAFVQGIEGTAMPKLRAAFESGAAARDRQLTQTIQSNLAAIQMGVELLGPSGQSWERRLTGPTLLSTSPTAAARLGLINSGLPAPHSVEVPCVIGFPTTRGLAIAAPLGSRERAADLLRSVVLRVLLDVPPGQLQLSLIDPTALGQTFSDFLHLGDYEERLVEGGVKTSAQSIDRCLGEHVAHLETVVSRYLRGQFQNIHDYNQSAGEMAEPYRLIVVADYPRQFSDRAAEQLLSLVENGPRCGVYTLVLYAPEDEAPRSVPFARLTQSMDVVAFQGESVTLRLAGSPTPLEFIPDRCPSVAFDADGRAATPAADFLEAIGAAAKRGTDTVVSLDNFLPVVNRNRSGALPEFAPGAPPLGLGPESWWTATTADMAVAPIGRAGAQGVASMFFSSTAVAGGAIMVGLPRSGKTTSLHAMILTMAMLYSPEELELYLIDAKHGVEFKAYEHLPHARMVSVHSEREFSLAVLKSIQAKIKERAQLIKSHGGGLSNITEYRRATGDTLPRIVVVVDEFHELFEEADTIGLEAFAAFSDIVRMGPFSGVHIVVASQTLSSMPAMDRQTLILLPQRVAFMCNEYDAEIVMGDTNKAARMLSKTGEGLFNPSRGDESKNQPFQGLYVTPEQRGGLVRALRQKADASGWSRHPRVFDGDAVVERPPHPGAFKPGTRFSVPIGEPFTLADCESIVLPRTRGANLLLVGDRDDDEVPDLSVRGVLHSLLLAAQLQGSATTTVDFIGDEEVEGGLAIMEVVETTGSRYVRSSSLEPVLRELAALVGARTAEGNYRDATHLLVLFGLQRALSLAPHDPYSLDGSDEPSIAQLLSTIMVSGPEVGVHVVVDADRSRSVESRLGSELIQEFMIRVAGSAADAKDLGLVSGSYGDIAPLRFGQLLIGDHLKGTTKRARGYKILTAATVSSEKESANGK</sequence>
<evidence type="ECO:0000256" key="2">
    <source>
        <dbReference type="ARBA" id="ARBA00022840"/>
    </source>
</evidence>
<keyword evidence="2 3" id="KW-0067">ATP-binding</keyword>
<gene>
    <name evidence="5" type="ORF">U2F25_29625</name>
</gene>
<dbReference type="PROSITE" id="PS50901">
    <property type="entry name" value="FTSK"/>
    <property type="match status" value="1"/>
</dbReference>
<dbReference type="InterPro" id="IPR050206">
    <property type="entry name" value="FtsK/SpoIIIE/SftA"/>
</dbReference>
<evidence type="ECO:0000256" key="3">
    <source>
        <dbReference type="PROSITE-ProRule" id="PRU00289"/>
    </source>
</evidence>
<dbReference type="InterPro" id="IPR002543">
    <property type="entry name" value="FtsK_dom"/>
</dbReference>
<keyword evidence="6" id="KW-1185">Reference proteome</keyword>
<name>A0ABU5JMI7_9ACTN</name>
<dbReference type="Pfam" id="PF01580">
    <property type="entry name" value="FtsK_SpoIIIE"/>
    <property type="match status" value="1"/>
</dbReference>
<comment type="caution">
    <text evidence="5">The sequence shown here is derived from an EMBL/GenBank/DDBJ whole genome shotgun (WGS) entry which is preliminary data.</text>
</comment>
<dbReference type="InterPro" id="IPR027417">
    <property type="entry name" value="P-loop_NTPase"/>
</dbReference>